<dbReference type="SUPFAM" id="SSF51206">
    <property type="entry name" value="cAMP-binding domain-like"/>
    <property type="match status" value="1"/>
</dbReference>
<dbReference type="InterPro" id="IPR018490">
    <property type="entry name" value="cNMP-bd_dom_sf"/>
</dbReference>
<dbReference type="OrthoDB" id="1092431at2"/>
<dbReference type="Proteomes" id="UP000310314">
    <property type="component" value="Unassembled WGS sequence"/>
</dbReference>
<dbReference type="EMBL" id="VATY01000005">
    <property type="protein sequence ID" value="TMM53184.1"/>
    <property type="molecule type" value="Genomic_DNA"/>
</dbReference>
<dbReference type="InterPro" id="IPR014710">
    <property type="entry name" value="RmlC-like_jellyroll"/>
</dbReference>
<reference evidence="2 3" key="1">
    <citation type="submission" date="2019-05" db="EMBL/GenBank/DDBJ databases">
        <authorList>
            <person name="Zhang J.-Y."/>
            <person name="Feg X."/>
            <person name="Du Z.-J."/>
        </authorList>
    </citation>
    <scope>NUCLEOTIDE SEQUENCE [LARGE SCALE GENOMIC DNA]</scope>
    <source>
        <strain evidence="2 3">RZ26</strain>
    </source>
</reference>
<sequence length="194" mass="22657">MFNELKKYCEKIVPVSPQELELIDKYFERMTLKKKEYLLEDGSICNFLGFIAKGSIRHFHIKNGLEKTCDISFENSWVTDFQSFTTEAHCIMNLQAMENSVIYTVEKKQLGDLYRDCPKYETFGRLMAEGVANRATRIAISLSSDKPEERYLNLLNNRPDFFQRIPQKHIANFLGISPESLSRIRARIQKKEKS</sequence>
<gene>
    <name evidence="2" type="ORF">FEE95_19130</name>
</gene>
<organism evidence="2 3">
    <name type="scientific">Maribacter algarum</name>
    <name type="common">ex Zhang et al. 2020</name>
    <dbReference type="NCBI Taxonomy" id="2578118"/>
    <lineage>
        <taxon>Bacteria</taxon>
        <taxon>Pseudomonadati</taxon>
        <taxon>Bacteroidota</taxon>
        <taxon>Flavobacteriia</taxon>
        <taxon>Flavobacteriales</taxon>
        <taxon>Flavobacteriaceae</taxon>
        <taxon>Maribacter</taxon>
    </lineage>
</organism>
<dbReference type="Gene3D" id="2.60.120.10">
    <property type="entry name" value="Jelly Rolls"/>
    <property type="match status" value="1"/>
</dbReference>
<feature type="domain" description="Cyclic nucleotide-binding" evidence="1">
    <location>
        <begin position="31"/>
        <end position="115"/>
    </location>
</feature>
<name>A0A5S3PLP4_9FLAO</name>
<proteinExistence type="predicted"/>
<protein>
    <submittedName>
        <fullName evidence="2">Crp/Fnr family transcriptional regulator</fullName>
    </submittedName>
</protein>
<keyword evidence="3" id="KW-1185">Reference proteome</keyword>
<evidence type="ECO:0000313" key="2">
    <source>
        <dbReference type="EMBL" id="TMM53184.1"/>
    </source>
</evidence>
<evidence type="ECO:0000313" key="3">
    <source>
        <dbReference type="Proteomes" id="UP000310314"/>
    </source>
</evidence>
<evidence type="ECO:0000259" key="1">
    <source>
        <dbReference type="Pfam" id="PF00027"/>
    </source>
</evidence>
<comment type="caution">
    <text evidence="2">The sequence shown here is derived from an EMBL/GenBank/DDBJ whole genome shotgun (WGS) entry which is preliminary data.</text>
</comment>
<accession>A0A5S3PLP4</accession>
<dbReference type="RefSeq" id="WP_138659644.1">
    <property type="nucleotide sequence ID" value="NZ_VATY01000005.1"/>
</dbReference>
<dbReference type="AlphaFoldDB" id="A0A5S3PLP4"/>
<dbReference type="InterPro" id="IPR000595">
    <property type="entry name" value="cNMP-bd_dom"/>
</dbReference>
<dbReference type="Pfam" id="PF00027">
    <property type="entry name" value="cNMP_binding"/>
    <property type="match status" value="1"/>
</dbReference>